<dbReference type="PANTHER" id="PTHR47128:SF2">
    <property type="entry name" value="PROTEIN HIGH CHLOROPHYLL FLUORESCENCE PHENOTYPE 244, CHLOROPLASTIC"/>
    <property type="match status" value="1"/>
</dbReference>
<comment type="caution">
    <text evidence="4">The sequence shown here is derived from an EMBL/GenBank/DDBJ whole genome shotgun (WGS) entry which is preliminary data.</text>
</comment>
<dbReference type="InterPro" id="IPR036291">
    <property type="entry name" value="NAD(P)-bd_dom_sf"/>
</dbReference>
<gene>
    <name evidence="4" type="ORF">WG929_19255</name>
</gene>
<evidence type="ECO:0000256" key="2">
    <source>
        <dbReference type="ARBA" id="ARBA00023276"/>
    </source>
</evidence>
<dbReference type="CDD" id="cd05243">
    <property type="entry name" value="SDR_a5"/>
    <property type="match status" value="1"/>
</dbReference>
<feature type="domain" description="NAD(P)-binding" evidence="3">
    <location>
        <begin position="8"/>
        <end position="190"/>
    </location>
</feature>
<dbReference type="InterPro" id="IPR044256">
    <property type="entry name" value="HCF244-like"/>
</dbReference>
<evidence type="ECO:0000313" key="5">
    <source>
        <dbReference type="Proteomes" id="UP001620597"/>
    </source>
</evidence>
<dbReference type="SUPFAM" id="SSF51735">
    <property type="entry name" value="NAD(P)-binding Rossmann-fold domains"/>
    <property type="match status" value="1"/>
</dbReference>
<dbReference type="EMBL" id="JBBKTX010000033">
    <property type="protein sequence ID" value="MFK4754549.1"/>
    <property type="molecule type" value="Genomic_DNA"/>
</dbReference>
<evidence type="ECO:0000313" key="4">
    <source>
        <dbReference type="EMBL" id="MFK4754549.1"/>
    </source>
</evidence>
<dbReference type="Proteomes" id="UP001620597">
    <property type="component" value="Unassembled WGS sequence"/>
</dbReference>
<accession>A0ABW8NNH9</accession>
<dbReference type="Pfam" id="PF13460">
    <property type="entry name" value="NAD_binding_10"/>
    <property type="match status" value="1"/>
</dbReference>
<dbReference type="RefSeq" id="WP_416207392.1">
    <property type="nucleotide sequence ID" value="NZ_JBBKTX010000033.1"/>
</dbReference>
<name>A0ABW8NNH9_9GAMM</name>
<protein>
    <submittedName>
        <fullName evidence="4">SDR family oxidoreductase</fullName>
    </submittedName>
</protein>
<sequence length="287" mass="32425">MKTVLLAGGTGYLGGHIWQLLLQQGYRVRALVRNPDNVDPLIAHLSDVRTVEVTHPASLRDCCEGVDLVISTLGINRQQDGLRYRDVDYQANLNLLQEAQRSGVDCFVYVSVLNGELLRHLAICDAKEAFVDQLRLSGLNYRVIRPNGFFPELNEMLAMAQRGRIWLLGNGQQRYNPIHGEDLARMCVNAPFQPLLELPIGGPDTLTHQEIARLAFVAAGNSKPRISHIPVTAARVISWLLKHTTPESLHGPMLFFLTAMSMDMVAQEYGYRRIERYFEQHIEQRVE</sequence>
<evidence type="ECO:0000259" key="3">
    <source>
        <dbReference type="Pfam" id="PF13460"/>
    </source>
</evidence>
<organism evidence="4 5">
    <name type="scientific">Oceanobacter antarcticus</name>
    <dbReference type="NCBI Taxonomy" id="3133425"/>
    <lineage>
        <taxon>Bacteria</taxon>
        <taxon>Pseudomonadati</taxon>
        <taxon>Pseudomonadota</taxon>
        <taxon>Gammaproteobacteria</taxon>
        <taxon>Oceanospirillales</taxon>
        <taxon>Oceanospirillaceae</taxon>
        <taxon>Oceanobacter</taxon>
    </lineage>
</organism>
<dbReference type="InterPro" id="IPR016040">
    <property type="entry name" value="NAD(P)-bd_dom"/>
</dbReference>
<keyword evidence="2" id="KW-0604">Photosystem II</keyword>
<reference evidence="4 5" key="1">
    <citation type="submission" date="2024-03" db="EMBL/GenBank/DDBJ databases">
        <title>High-quality draft genome sequence of Oceanobacter sp. wDCs-4.</title>
        <authorList>
            <person name="Dong C."/>
        </authorList>
    </citation>
    <scope>NUCLEOTIDE SEQUENCE [LARGE SCALE GENOMIC DNA]</scope>
    <source>
        <strain evidence="5">wDCs-4</strain>
    </source>
</reference>
<proteinExistence type="predicted"/>
<evidence type="ECO:0000256" key="1">
    <source>
        <dbReference type="ARBA" id="ARBA00022531"/>
    </source>
</evidence>
<keyword evidence="1" id="KW-0602">Photosynthesis</keyword>
<dbReference type="Gene3D" id="3.40.50.720">
    <property type="entry name" value="NAD(P)-binding Rossmann-like Domain"/>
    <property type="match status" value="1"/>
</dbReference>
<keyword evidence="5" id="KW-1185">Reference proteome</keyword>
<dbReference type="PANTHER" id="PTHR47128">
    <property type="match status" value="1"/>
</dbReference>